<keyword evidence="2" id="KW-1185">Reference proteome</keyword>
<dbReference type="AlphaFoldDB" id="A0A8E6BCB3"/>
<proteinExistence type="predicted"/>
<accession>A0A8E6BCB3</accession>
<organism evidence="1 2">
    <name type="scientific">Telmatocola sphagniphila</name>
    <dbReference type="NCBI Taxonomy" id="1123043"/>
    <lineage>
        <taxon>Bacteria</taxon>
        <taxon>Pseudomonadati</taxon>
        <taxon>Planctomycetota</taxon>
        <taxon>Planctomycetia</taxon>
        <taxon>Gemmatales</taxon>
        <taxon>Gemmataceae</taxon>
    </lineage>
</organism>
<gene>
    <name evidence="1" type="ORF">KIH39_11760</name>
</gene>
<sequence length="384" mass="44832">MSKITDWPACKFDLERTCMISFTTLLHAYLVVSIYGYGERSLVTGKIEKIVENYQALSLSKQFNFSQTPSLVQSQKLSKTARYYALVRVDKVYSGNRFIQNTVILLPFHTNRIVRTNPFFDSAAWQVWHVVIEPDPQIGERVLTWVVRDNDFLIARTLRENIFTEFPILPLFPLLESRKGKYATEYAGKTSSQDEWRTDLLKSVDPGFPKNCDLKDLMQDESSSKAWLIYKMAIRFEFNQEDKLREYLSSEHPKLFNFLNIDKALVKNNETWMYNSKRASNFKKILLNLPPDDSETLLFNYLYSEKNYDVLEAYLKKVLLDKEFISDERQLRAAMVYSLDKLKTEDKTKSFTDFMNACKNSPSIYISTAAKNCLKKMKTNDYAP</sequence>
<protein>
    <submittedName>
        <fullName evidence="1">Uncharacterized protein</fullName>
    </submittedName>
</protein>
<evidence type="ECO:0000313" key="2">
    <source>
        <dbReference type="Proteomes" id="UP000676194"/>
    </source>
</evidence>
<dbReference type="RefSeq" id="WP_213499644.1">
    <property type="nucleotide sequence ID" value="NZ_CP074694.1"/>
</dbReference>
<reference evidence="1" key="1">
    <citation type="submission" date="2021-05" db="EMBL/GenBank/DDBJ databases">
        <title>Complete genome sequence of the cellulolytic planctomycete Telmatocola sphagniphila SP2T and characterization of the first cellulase from planctomycetes.</title>
        <authorList>
            <person name="Rakitin A.L."/>
            <person name="Beletsky A.V."/>
            <person name="Naumoff D.G."/>
            <person name="Kulichevskaya I.S."/>
            <person name="Mardanov A.V."/>
            <person name="Ravin N.V."/>
            <person name="Dedysh S.N."/>
        </authorList>
    </citation>
    <scope>NUCLEOTIDE SEQUENCE</scope>
    <source>
        <strain evidence="1">SP2T</strain>
    </source>
</reference>
<dbReference type="EMBL" id="CP074694">
    <property type="protein sequence ID" value="QVL34548.1"/>
    <property type="molecule type" value="Genomic_DNA"/>
</dbReference>
<name>A0A8E6BCB3_9BACT</name>
<dbReference type="KEGG" id="tsph:KIH39_11760"/>
<evidence type="ECO:0000313" key="1">
    <source>
        <dbReference type="EMBL" id="QVL34548.1"/>
    </source>
</evidence>
<dbReference type="Proteomes" id="UP000676194">
    <property type="component" value="Chromosome"/>
</dbReference>